<sequence>MAVDYKKLQRDLDKARLAAIDAMPGDDGGSCNLDTLVLRVPKGREKLVLKAIKAAGLHCRGKSDWLGPCYFVSGPTGGQGNGRTRTVTAMEKSLKGNGWDASVFYKVD</sequence>
<dbReference type="OrthoDB" id="1954664at2"/>
<dbReference type="Proteomes" id="UP000295063">
    <property type="component" value="Unassembled WGS sequence"/>
</dbReference>
<reference evidence="1 2" key="1">
    <citation type="submission" date="2019-03" db="EMBL/GenBank/DDBJ databases">
        <title>Genomic Encyclopedia of Type Strains, Phase IV (KMG-IV): sequencing the most valuable type-strain genomes for metagenomic binning, comparative biology and taxonomic classification.</title>
        <authorList>
            <person name="Goeker M."/>
        </authorList>
    </citation>
    <scope>NUCLEOTIDE SEQUENCE [LARGE SCALE GENOMIC DNA]</scope>
    <source>
        <strain evidence="1 2">DSM 15969</strain>
    </source>
</reference>
<proteinExistence type="predicted"/>
<name>A0A4R1QC42_9FIRM</name>
<keyword evidence="2" id="KW-1185">Reference proteome</keyword>
<dbReference type="RefSeq" id="WP_132074241.1">
    <property type="nucleotide sequence ID" value="NZ_SLUI01000001.1"/>
</dbReference>
<dbReference type="AlphaFoldDB" id="A0A4R1QC42"/>
<gene>
    <name evidence="1" type="ORF">EV210_101221</name>
</gene>
<dbReference type="EMBL" id="SLUI01000001">
    <property type="protein sequence ID" value="TCL40021.1"/>
    <property type="molecule type" value="Genomic_DNA"/>
</dbReference>
<comment type="caution">
    <text evidence="1">The sequence shown here is derived from an EMBL/GenBank/DDBJ whole genome shotgun (WGS) entry which is preliminary data.</text>
</comment>
<accession>A0A4R1QC42</accession>
<organism evidence="1 2">
    <name type="scientific">Anaerospora hongkongensis</name>
    <dbReference type="NCBI Taxonomy" id="244830"/>
    <lineage>
        <taxon>Bacteria</taxon>
        <taxon>Bacillati</taxon>
        <taxon>Bacillota</taxon>
        <taxon>Negativicutes</taxon>
        <taxon>Selenomonadales</taxon>
        <taxon>Sporomusaceae</taxon>
        <taxon>Anaerospora</taxon>
    </lineage>
</organism>
<protein>
    <submittedName>
        <fullName evidence="1">Uncharacterized protein</fullName>
    </submittedName>
</protein>
<evidence type="ECO:0000313" key="2">
    <source>
        <dbReference type="Proteomes" id="UP000295063"/>
    </source>
</evidence>
<evidence type="ECO:0000313" key="1">
    <source>
        <dbReference type="EMBL" id="TCL40021.1"/>
    </source>
</evidence>